<proteinExistence type="predicted"/>
<protein>
    <submittedName>
        <fullName evidence="2">DENN domain-containing protein</fullName>
    </submittedName>
</protein>
<evidence type="ECO:0000259" key="1">
    <source>
        <dbReference type="PROSITE" id="PS50211"/>
    </source>
</evidence>
<evidence type="ECO:0000313" key="3">
    <source>
        <dbReference type="Proteomes" id="UP001163823"/>
    </source>
</evidence>
<gene>
    <name evidence="2" type="ORF">O6P43_006832</name>
</gene>
<dbReference type="Gene3D" id="3.40.50.11500">
    <property type="match status" value="1"/>
</dbReference>
<dbReference type="AlphaFoldDB" id="A0AAD7Q992"/>
<dbReference type="SMART" id="SM00801">
    <property type="entry name" value="dDENN"/>
    <property type="match status" value="1"/>
</dbReference>
<dbReference type="InterPro" id="IPR001194">
    <property type="entry name" value="cDENN_dom"/>
</dbReference>
<dbReference type="Proteomes" id="UP001163823">
    <property type="component" value="Chromosome 3"/>
</dbReference>
<keyword evidence="3" id="KW-1185">Reference proteome</keyword>
<dbReference type="InterPro" id="IPR005112">
    <property type="entry name" value="dDENN_dom"/>
</dbReference>
<dbReference type="EMBL" id="JARAOO010000003">
    <property type="protein sequence ID" value="KAJ7977158.1"/>
    <property type="molecule type" value="Genomic_DNA"/>
</dbReference>
<dbReference type="InterPro" id="IPR051942">
    <property type="entry name" value="DENN_domain_containing_2"/>
</dbReference>
<dbReference type="SMART" id="SM00799">
    <property type="entry name" value="DENN"/>
    <property type="match status" value="1"/>
</dbReference>
<accession>A0AAD7Q992</accession>
<name>A0AAD7Q992_QUISA</name>
<comment type="caution">
    <text evidence="2">The sequence shown here is derived from an EMBL/GenBank/DDBJ whole genome shotgun (WGS) entry which is preliminary data.</text>
</comment>
<dbReference type="InterPro" id="IPR043153">
    <property type="entry name" value="DENN_C"/>
</dbReference>
<dbReference type="PROSITE" id="PS50211">
    <property type="entry name" value="DENN"/>
    <property type="match status" value="1"/>
</dbReference>
<feature type="domain" description="UDENN" evidence="1">
    <location>
        <begin position="1"/>
        <end position="333"/>
    </location>
</feature>
<organism evidence="2 3">
    <name type="scientific">Quillaja saponaria</name>
    <name type="common">Soap bark tree</name>
    <dbReference type="NCBI Taxonomy" id="32244"/>
    <lineage>
        <taxon>Eukaryota</taxon>
        <taxon>Viridiplantae</taxon>
        <taxon>Streptophyta</taxon>
        <taxon>Embryophyta</taxon>
        <taxon>Tracheophyta</taxon>
        <taxon>Spermatophyta</taxon>
        <taxon>Magnoliopsida</taxon>
        <taxon>eudicotyledons</taxon>
        <taxon>Gunneridae</taxon>
        <taxon>Pentapetalae</taxon>
        <taxon>rosids</taxon>
        <taxon>fabids</taxon>
        <taxon>Fabales</taxon>
        <taxon>Quillajaceae</taxon>
        <taxon>Quillaja</taxon>
    </lineage>
</organism>
<reference evidence="2" key="1">
    <citation type="journal article" date="2023" name="Science">
        <title>Elucidation of the pathway for biosynthesis of saponin adjuvants from the soapbark tree.</title>
        <authorList>
            <person name="Reed J."/>
            <person name="Orme A."/>
            <person name="El-Demerdash A."/>
            <person name="Owen C."/>
            <person name="Martin L.B.B."/>
            <person name="Misra R.C."/>
            <person name="Kikuchi S."/>
            <person name="Rejzek M."/>
            <person name="Martin A.C."/>
            <person name="Harkess A."/>
            <person name="Leebens-Mack J."/>
            <person name="Louveau T."/>
            <person name="Stephenson M.J."/>
            <person name="Osbourn A."/>
        </authorList>
    </citation>
    <scope>NUCLEOTIDE SEQUENCE</scope>
    <source>
        <strain evidence="2">S10</strain>
    </source>
</reference>
<dbReference type="Pfam" id="PF02141">
    <property type="entry name" value="DENN"/>
    <property type="match status" value="1"/>
</dbReference>
<evidence type="ECO:0000313" key="2">
    <source>
        <dbReference type="EMBL" id="KAJ7977158.1"/>
    </source>
</evidence>
<dbReference type="PANTHER" id="PTHR15288:SF0">
    <property type="entry name" value="UDENN DOMAIN-CONTAINING PROTEIN"/>
    <property type="match status" value="1"/>
</dbReference>
<dbReference type="KEGG" id="qsa:O6P43_006832"/>
<dbReference type="PANTHER" id="PTHR15288">
    <property type="entry name" value="DENN DOMAIN-CONTAINING PROTEIN 2"/>
    <property type="match status" value="1"/>
</dbReference>
<dbReference type="InterPro" id="IPR037516">
    <property type="entry name" value="Tripartite_DENN"/>
</dbReference>
<sequence length="335" mass="37735">MASEDEDDELFPNHERDYGDELIMEWARENKNDLLQIVCGYHALLLPQPGSELVFQPLEHLQAIEYGRPSVAALGFLENLDYFEAAEAKLIAAEEAFALSIWTTATICRVLSLESVSIIFKVLAMVAGVLLEKQVVVVCPNLGLLSAAVLSLVPLIRPFQWQSLLLPILPARMLDFLDAPVPFIVGIQQKFADLKMKTSNLVQVNVLKDQVKICHLPTLPRHKELVAKLGPIHARLSREASIAKRHPVYRCNEVQLHSEFLNVMRCYLESLCSDLRSHTITSVQSNNDRVSLLLKDSFIDSFSSRDRPFVKLFVDTQLFTVLSDSRLSSFENGYS</sequence>